<sequence length="61" mass="6617">MGGYSSEIQGLSNILHEREEALRVEVSSEKSTIMVISMNNTSADINMNGENVETVIGSKCI</sequence>
<evidence type="ECO:0000313" key="2">
    <source>
        <dbReference type="Proteomes" id="UP000828390"/>
    </source>
</evidence>
<dbReference type="Proteomes" id="UP000828390">
    <property type="component" value="Unassembled WGS sequence"/>
</dbReference>
<protein>
    <submittedName>
        <fullName evidence="1">Uncharacterized protein</fullName>
    </submittedName>
</protein>
<reference evidence="1" key="2">
    <citation type="submission" date="2020-11" db="EMBL/GenBank/DDBJ databases">
        <authorList>
            <person name="McCartney M.A."/>
            <person name="Auch B."/>
            <person name="Kono T."/>
            <person name="Mallez S."/>
            <person name="Becker A."/>
            <person name="Gohl D.M."/>
            <person name="Silverstein K.A.T."/>
            <person name="Koren S."/>
            <person name="Bechman K.B."/>
            <person name="Herman A."/>
            <person name="Abrahante J.E."/>
            <person name="Garbe J."/>
        </authorList>
    </citation>
    <scope>NUCLEOTIDE SEQUENCE</scope>
    <source>
        <strain evidence="1">Duluth1</strain>
        <tissue evidence="1">Whole animal</tissue>
    </source>
</reference>
<accession>A0A9D4HRI8</accession>
<organism evidence="1 2">
    <name type="scientific">Dreissena polymorpha</name>
    <name type="common">Zebra mussel</name>
    <name type="synonym">Mytilus polymorpha</name>
    <dbReference type="NCBI Taxonomy" id="45954"/>
    <lineage>
        <taxon>Eukaryota</taxon>
        <taxon>Metazoa</taxon>
        <taxon>Spiralia</taxon>
        <taxon>Lophotrochozoa</taxon>
        <taxon>Mollusca</taxon>
        <taxon>Bivalvia</taxon>
        <taxon>Autobranchia</taxon>
        <taxon>Heteroconchia</taxon>
        <taxon>Euheterodonta</taxon>
        <taxon>Imparidentia</taxon>
        <taxon>Neoheterodontei</taxon>
        <taxon>Myida</taxon>
        <taxon>Dreissenoidea</taxon>
        <taxon>Dreissenidae</taxon>
        <taxon>Dreissena</taxon>
    </lineage>
</organism>
<comment type="caution">
    <text evidence="1">The sequence shown here is derived from an EMBL/GenBank/DDBJ whole genome shotgun (WGS) entry which is preliminary data.</text>
</comment>
<evidence type="ECO:0000313" key="1">
    <source>
        <dbReference type="EMBL" id="KAH3730467.1"/>
    </source>
</evidence>
<dbReference type="EMBL" id="JAIWYP010000012">
    <property type="protein sequence ID" value="KAH3730467.1"/>
    <property type="molecule type" value="Genomic_DNA"/>
</dbReference>
<dbReference type="AlphaFoldDB" id="A0A9D4HRI8"/>
<gene>
    <name evidence="1" type="ORF">DPMN_056455</name>
</gene>
<name>A0A9D4HRI8_DREPO</name>
<reference evidence="1" key="1">
    <citation type="journal article" date="2019" name="bioRxiv">
        <title>The Genome of the Zebra Mussel, Dreissena polymorpha: A Resource for Invasive Species Research.</title>
        <authorList>
            <person name="McCartney M.A."/>
            <person name="Auch B."/>
            <person name="Kono T."/>
            <person name="Mallez S."/>
            <person name="Zhang Y."/>
            <person name="Obille A."/>
            <person name="Becker A."/>
            <person name="Abrahante J.E."/>
            <person name="Garbe J."/>
            <person name="Badalamenti J.P."/>
            <person name="Herman A."/>
            <person name="Mangelson H."/>
            <person name="Liachko I."/>
            <person name="Sullivan S."/>
            <person name="Sone E.D."/>
            <person name="Koren S."/>
            <person name="Silverstein K.A.T."/>
            <person name="Beckman K.B."/>
            <person name="Gohl D.M."/>
        </authorList>
    </citation>
    <scope>NUCLEOTIDE SEQUENCE</scope>
    <source>
        <strain evidence="1">Duluth1</strain>
        <tissue evidence="1">Whole animal</tissue>
    </source>
</reference>
<keyword evidence="2" id="KW-1185">Reference proteome</keyword>
<proteinExistence type="predicted"/>